<dbReference type="AlphaFoldDB" id="A0A7U4DPY6"/>
<keyword evidence="12" id="KW-0658">Purine biosynthesis</keyword>
<evidence type="ECO:0000313" key="16">
    <source>
        <dbReference type="Proteomes" id="UP000006365"/>
    </source>
</evidence>
<keyword evidence="5 12" id="KW-0436">Ligase</keyword>
<reference evidence="15 16" key="1">
    <citation type="journal article" date="2011" name="Stand. Genomic Sci.">
        <title>Complete genome sequence of Desulfobulbus propionicus type strain (1pr3).</title>
        <authorList>
            <person name="Pagani I."/>
            <person name="Lapidus A."/>
            <person name="Nolan M."/>
            <person name="Lucas S."/>
            <person name="Hammon N."/>
            <person name="Deshpande S."/>
            <person name="Cheng J.F."/>
            <person name="Chertkov O."/>
            <person name="Davenport K."/>
            <person name="Tapia R."/>
            <person name="Han C."/>
            <person name="Goodwin L."/>
            <person name="Pitluck S."/>
            <person name="Liolios K."/>
            <person name="Mavromatis K."/>
            <person name="Ivanova N."/>
            <person name="Mikhailova N."/>
            <person name="Pati A."/>
            <person name="Chen A."/>
            <person name="Palaniappan K."/>
            <person name="Land M."/>
            <person name="Hauser L."/>
            <person name="Chang Y.J."/>
            <person name="Jeffries C.D."/>
            <person name="Detter J.C."/>
            <person name="Brambilla E."/>
            <person name="Kannan K.P."/>
            <person name="Djao O.D."/>
            <person name="Rohde M."/>
            <person name="Pukall R."/>
            <person name="Spring S."/>
            <person name="Goker M."/>
            <person name="Sikorski J."/>
            <person name="Woyke T."/>
            <person name="Bristow J."/>
            <person name="Eisen J.A."/>
            <person name="Markowitz V."/>
            <person name="Hugenholtz P."/>
            <person name="Kyrpides N.C."/>
            <person name="Klenk H.P."/>
        </authorList>
    </citation>
    <scope>NUCLEOTIDE SEQUENCE [LARGE SCALE GENOMIC DNA]</scope>
    <source>
        <strain evidence="16">ATCC 33891 / DSM 2032 / 1pr3</strain>
    </source>
</reference>
<evidence type="ECO:0000256" key="2">
    <source>
        <dbReference type="ARBA" id="ARBA00010280"/>
    </source>
</evidence>
<evidence type="ECO:0000256" key="12">
    <source>
        <dbReference type="HAMAP-Rule" id="MF_00741"/>
    </source>
</evidence>
<dbReference type="FunFam" id="3.30.1330.10:FF:000001">
    <property type="entry name" value="Phosphoribosylformylglycinamidine cyclo-ligase"/>
    <property type="match status" value="1"/>
</dbReference>
<dbReference type="SUPFAM" id="SSF55326">
    <property type="entry name" value="PurM N-terminal domain-like"/>
    <property type="match status" value="1"/>
</dbReference>
<evidence type="ECO:0000256" key="6">
    <source>
        <dbReference type="ARBA" id="ARBA00022741"/>
    </source>
</evidence>
<dbReference type="EC" id="6.3.3.1" evidence="3 12"/>
<evidence type="ECO:0000256" key="9">
    <source>
        <dbReference type="ARBA" id="ARBA00032931"/>
    </source>
</evidence>
<proteinExistence type="inferred from homology"/>
<evidence type="ECO:0000259" key="13">
    <source>
        <dbReference type="Pfam" id="PF00586"/>
    </source>
</evidence>
<dbReference type="Gene3D" id="3.30.1330.10">
    <property type="entry name" value="PurM-like, N-terminal domain"/>
    <property type="match status" value="1"/>
</dbReference>
<dbReference type="InterPro" id="IPR010918">
    <property type="entry name" value="PurM-like_C_dom"/>
</dbReference>
<evidence type="ECO:0000256" key="1">
    <source>
        <dbReference type="ARBA" id="ARBA00004686"/>
    </source>
</evidence>
<dbReference type="InterPro" id="IPR036921">
    <property type="entry name" value="PurM-like_N_sf"/>
</dbReference>
<comment type="similarity">
    <text evidence="2 12">Belongs to the AIR synthase family.</text>
</comment>
<dbReference type="GO" id="GO:0005524">
    <property type="term" value="F:ATP binding"/>
    <property type="evidence" value="ECO:0007669"/>
    <property type="project" value="UniProtKB-KW"/>
</dbReference>
<dbReference type="Gene3D" id="3.90.650.10">
    <property type="entry name" value="PurM-like C-terminal domain"/>
    <property type="match status" value="1"/>
</dbReference>
<sequence>MHDTFMTHTSSKYTEAGVDIDKGNAFISRIKSIVADTHRRGVLTDIGGFSGLFAIGHEDLKNPVLIASTDGVGTKLNVAKLCNKHDTIGIDLVAMCVNDVIVSGAKPLFFLDYFASSSLDLDVATEVVRGIATGCKQAQCSLIGGETAEMPGLYQPGDYDLAGFVVGIGDRNALIDGSDIRVGDRIIGLASSGIHSNGYSLVRKVFFEELGKKVDDSIEEFGCTVGEELLRPTRIYVESIINILRRCTIHGLVHITGGGFIDNIPRILPAGCAAHINKDSWPVLPVFTYLQNKGNISAAEMYRTFNMGIGMMAVVPENSVDDLLHQFRAHGEQPYLIGEIKAAQAGHERQVIIDGIC</sequence>
<dbReference type="NCBIfam" id="TIGR00878">
    <property type="entry name" value="purM"/>
    <property type="match status" value="1"/>
</dbReference>
<comment type="pathway">
    <text evidence="1 12">Purine metabolism; IMP biosynthesis via de novo pathway; 5-amino-1-(5-phospho-D-ribosyl)imidazole from N(2)-formyl-N(1)-(5-phospho-D-ribosyl)glycinamide: step 2/2.</text>
</comment>
<accession>A0A7U4DPY6</accession>
<comment type="catalytic activity">
    <reaction evidence="11 12">
        <text>2-formamido-N(1)-(5-O-phospho-beta-D-ribosyl)acetamidine + ATP = 5-amino-1-(5-phospho-beta-D-ribosyl)imidazole + ADP + phosphate + H(+)</text>
        <dbReference type="Rhea" id="RHEA:23032"/>
        <dbReference type="ChEBI" id="CHEBI:15378"/>
        <dbReference type="ChEBI" id="CHEBI:30616"/>
        <dbReference type="ChEBI" id="CHEBI:43474"/>
        <dbReference type="ChEBI" id="CHEBI:137981"/>
        <dbReference type="ChEBI" id="CHEBI:147287"/>
        <dbReference type="ChEBI" id="CHEBI:456216"/>
        <dbReference type="EC" id="6.3.3.1"/>
    </reaction>
</comment>
<dbReference type="PANTHER" id="PTHR10520">
    <property type="entry name" value="TRIFUNCTIONAL PURINE BIOSYNTHETIC PROTEIN ADENOSINE-3-RELATED"/>
    <property type="match status" value="1"/>
</dbReference>
<dbReference type="FunFam" id="3.90.650.10:FF:000001">
    <property type="entry name" value="Phosphoribosylformylglycinamidine cyclo-ligase"/>
    <property type="match status" value="1"/>
</dbReference>
<keyword evidence="6 12" id="KW-0547">Nucleotide-binding</keyword>
<evidence type="ECO:0000256" key="3">
    <source>
        <dbReference type="ARBA" id="ARBA00013047"/>
    </source>
</evidence>
<dbReference type="CDD" id="cd02196">
    <property type="entry name" value="PurM"/>
    <property type="match status" value="1"/>
</dbReference>
<dbReference type="GO" id="GO:0004637">
    <property type="term" value="F:phosphoribosylamine-glycine ligase activity"/>
    <property type="evidence" value="ECO:0007669"/>
    <property type="project" value="TreeGrafter"/>
</dbReference>
<feature type="domain" description="PurM-like C-terminal" evidence="14">
    <location>
        <begin position="181"/>
        <end position="344"/>
    </location>
</feature>
<dbReference type="Pfam" id="PF00586">
    <property type="entry name" value="AIRS"/>
    <property type="match status" value="1"/>
</dbReference>
<name>A0A7U4DPY6_DESPD</name>
<evidence type="ECO:0000259" key="14">
    <source>
        <dbReference type="Pfam" id="PF02769"/>
    </source>
</evidence>
<dbReference type="Proteomes" id="UP000006365">
    <property type="component" value="Chromosome"/>
</dbReference>
<evidence type="ECO:0000256" key="8">
    <source>
        <dbReference type="ARBA" id="ARBA00031908"/>
    </source>
</evidence>
<evidence type="ECO:0000256" key="7">
    <source>
        <dbReference type="ARBA" id="ARBA00022840"/>
    </source>
</evidence>
<gene>
    <name evidence="12" type="primary">purM</name>
    <name evidence="15" type="ordered locus">Despr_2319</name>
</gene>
<evidence type="ECO:0000313" key="15">
    <source>
        <dbReference type="EMBL" id="ADW18462.1"/>
    </source>
</evidence>
<dbReference type="InterPro" id="IPR004733">
    <property type="entry name" value="PurM_cligase"/>
</dbReference>
<evidence type="ECO:0000256" key="10">
    <source>
        <dbReference type="ARBA" id="ARBA00033093"/>
    </source>
</evidence>
<dbReference type="UniPathway" id="UPA00074">
    <property type="reaction ID" value="UER00129"/>
</dbReference>
<keyword evidence="16" id="KW-1185">Reference proteome</keyword>
<keyword evidence="7 12" id="KW-0067">ATP-binding</keyword>
<organism evidence="15 16">
    <name type="scientific">Desulfobulbus propionicus (strain ATCC 33891 / DSM 2032 / VKM B-1956 / 1pr3)</name>
    <dbReference type="NCBI Taxonomy" id="577650"/>
    <lineage>
        <taxon>Bacteria</taxon>
        <taxon>Pseudomonadati</taxon>
        <taxon>Thermodesulfobacteriota</taxon>
        <taxon>Desulfobulbia</taxon>
        <taxon>Desulfobulbales</taxon>
        <taxon>Desulfobulbaceae</taxon>
        <taxon>Desulfobulbus</taxon>
    </lineage>
</organism>
<dbReference type="EMBL" id="CP002364">
    <property type="protein sequence ID" value="ADW18462.1"/>
    <property type="molecule type" value="Genomic_DNA"/>
</dbReference>
<dbReference type="GO" id="GO:0046084">
    <property type="term" value="P:adenine biosynthetic process"/>
    <property type="evidence" value="ECO:0007669"/>
    <property type="project" value="TreeGrafter"/>
</dbReference>
<feature type="domain" description="PurM-like N-terminal" evidence="13">
    <location>
        <begin position="64"/>
        <end position="168"/>
    </location>
</feature>
<keyword evidence="12" id="KW-0963">Cytoplasm</keyword>
<evidence type="ECO:0000256" key="11">
    <source>
        <dbReference type="ARBA" id="ARBA00049057"/>
    </source>
</evidence>
<dbReference type="Pfam" id="PF02769">
    <property type="entry name" value="AIRS_C"/>
    <property type="match status" value="1"/>
</dbReference>
<evidence type="ECO:0000256" key="5">
    <source>
        <dbReference type="ARBA" id="ARBA00022598"/>
    </source>
</evidence>
<dbReference type="GO" id="GO:0004641">
    <property type="term" value="F:phosphoribosylformylglycinamidine cyclo-ligase activity"/>
    <property type="evidence" value="ECO:0007669"/>
    <property type="project" value="UniProtKB-UniRule"/>
</dbReference>
<comment type="subcellular location">
    <subcellularLocation>
        <location evidence="12">Cytoplasm</location>
    </subcellularLocation>
</comment>
<dbReference type="HAMAP" id="MF_00741">
    <property type="entry name" value="AIRS"/>
    <property type="match status" value="1"/>
</dbReference>
<dbReference type="PANTHER" id="PTHR10520:SF12">
    <property type="entry name" value="TRIFUNCTIONAL PURINE BIOSYNTHETIC PROTEIN ADENOSINE-3"/>
    <property type="match status" value="1"/>
</dbReference>
<dbReference type="InterPro" id="IPR016188">
    <property type="entry name" value="PurM-like_N"/>
</dbReference>
<dbReference type="SUPFAM" id="SSF56042">
    <property type="entry name" value="PurM C-terminal domain-like"/>
    <property type="match status" value="1"/>
</dbReference>
<dbReference type="InterPro" id="IPR036676">
    <property type="entry name" value="PurM-like_C_sf"/>
</dbReference>
<protein>
    <recommendedName>
        <fullName evidence="4 12">Phosphoribosylformylglycinamidine cyclo-ligase</fullName>
        <ecNumber evidence="3 12">6.3.3.1</ecNumber>
    </recommendedName>
    <alternativeName>
        <fullName evidence="9 12">AIR synthase</fullName>
    </alternativeName>
    <alternativeName>
        <fullName evidence="10 12">AIRS</fullName>
    </alternativeName>
    <alternativeName>
        <fullName evidence="8 12">Phosphoribosyl-aminoimidazole synthetase</fullName>
    </alternativeName>
</protein>
<dbReference type="KEGG" id="dpr:Despr_2319"/>
<dbReference type="GO" id="GO:0005829">
    <property type="term" value="C:cytosol"/>
    <property type="evidence" value="ECO:0007669"/>
    <property type="project" value="TreeGrafter"/>
</dbReference>
<dbReference type="GO" id="GO:0006189">
    <property type="term" value="P:'de novo' IMP biosynthetic process"/>
    <property type="evidence" value="ECO:0007669"/>
    <property type="project" value="UniProtKB-UniRule"/>
</dbReference>
<evidence type="ECO:0000256" key="4">
    <source>
        <dbReference type="ARBA" id="ARBA00020367"/>
    </source>
</evidence>